<gene>
    <name evidence="1" type="ORF">ACFPBZ_02270</name>
</gene>
<dbReference type="RefSeq" id="WP_378034371.1">
    <property type="nucleotide sequence ID" value="NZ_JBHSIV010000002.1"/>
</dbReference>
<keyword evidence="2" id="KW-1185">Reference proteome</keyword>
<organism evidence="1 2">
    <name type="scientific">Actinomycetospora atypica</name>
    <dbReference type="NCBI Taxonomy" id="1290095"/>
    <lineage>
        <taxon>Bacteria</taxon>
        <taxon>Bacillati</taxon>
        <taxon>Actinomycetota</taxon>
        <taxon>Actinomycetes</taxon>
        <taxon>Pseudonocardiales</taxon>
        <taxon>Pseudonocardiaceae</taxon>
        <taxon>Actinomycetospora</taxon>
    </lineage>
</organism>
<dbReference type="Proteomes" id="UP001595947">
    <property type="component" value="Unassembled WGS sequence"/>
</dbReference>
<sequence>MTRPERSPALAGVTTAAYLVPVIGEVAALLGAAERVLAACARAEDQHAERAVAIAASVDPATLPVGAVVGAGLPVPLAGRLAHRALHRLGAALHPVLGEAAGDGPVGFRVVSVDTTDLALLGQAAAQLTNRHRTRHGALGDALHALGGAPGEPPDHQHPAALGCLLAVLVPVVDPAAVALAEVAGDRVPLDPAARQAHRDVQARVLARLHRAR</sequence>
<evidence type="ECO:0000313" key="2">
    <source>
        <dbReference type="Proteomes" id="UP001595947"/>
    </source>
</evidence>
<dbReference type="EMBL" id="JBHSIV010000002">
    <property type="protein sequence ID" value="MFC5061016.1"/>
    <property type="molecule type" value="Genomic_DNA"/>
</dbReference>
<name>A0ABV9YKL5_9PSEU</name>
<proteinExistence type="predicted"/>
<accession>A0ABV9YKL5</accession>
<reference evidence="2" key="1">
    <citation type="journal article" date="2019" name="Int. J. Syst. Evol. Microbiol.">
        <title>The Global Catalogue of Microorganisms (GCM) 10K type strain sequencing project: providing services to taxonomists for standard genome sequencing and annotation.</title>
        <authorList>
            <consortium name="The Broad Institute Genomics Platform"/>
            <consortium name="The Broad Institute Genome Sequencing Center for Infectious Disease"/>
            <person name="Wu L."/>
            <person name="Ma J."/>
        </authorList>
    </citation>
    <scope>NUCLEOTIDE SEQUENCE [LARGE SCALE GENOMIC DNA]</scope>
    <source>
        <strain evidence="2">CGMCC 4.7093</strain>
    </source>
</reference>
<evidence type="ECO:0000313" key="1">
    <source>
        <dbReference type="EMBL" id="MFC5061016.1"/>
    </source>
</evidence>
<comment type="caution">
    <text evidence="1">The sequence shown here is derived from an EMBL/GenBank/DDBJ whole genome shotgun (WGS) entry which is preliminary data.</text>
</comment>
<evidence type="ECO:0008006" key="3">
    <source>
        <dbReference type="Google" id="ProtNLM"/>
    </source>
</evidence>
<protein>
    <recommendedName>
        <fullName evidence="3">DUF222 domain-containing protein</fullName>
    </recommendedName>
</protein>